<dbReference type="PANTHER" id="PTHR11364:SF27">
    <property type="entry name" value="SULFURTRANSFERASE"/>
    <property type="match status" value="1"/>
</dbReference>
<dbReference type="SUPFAM" id="SSF52821">
    <property type="entry name" value="Rhodanese/Cell cycle control phosphatase"/>
    <property type="match status" value="2"/>
</dbReference>
<keyword evidence="1" id="KW-0808">Transferase</keyword>
<feature type="domain" description="Rhodanese" evidence="4">
    <location>
        <begin position="170"/>
        <end position="310"/>
    </location>
</feature>
<sequence>MATPLVISPASLPPLPPKAPVVLLDATFLFQPTPADRDPKLDFYARHLAGARFWSLKDVSEPDERFKLQFPSPERFAAAASAAGIEEDSWVIVYDSEGSFSAPRTVFTFLAFGHRRVSILDGGLPAALDAGFPLETGPVAPPTPTSYPVPTLQPGFVAPFPAVLDLAEHPSASARVVDARDRSRFAAGHMANSANVPWRELLRRVDRKGDAWEEWKVEGEDGTYSALPSPEDVDGKLVEALGAEGAAGVKDGSVTVTNSCGGGLSAAILWLSLRRDGIKSQLYDEVSHPQLPRSPQSWQGWTERQAPVEKS</sequence>
<evidence type="ECO:0000313" key="6">
    <source>
        <dbReference type="Proteomes" id="UP001565368"/>
    </source>
</evidence>
<reference evidence="5 6" key="1">
    <citation type="submission" date="2023-08" db="EMBL/GenBank/DDBJ databases">
        <title>Annotated Genome Sequence of Vanrija albida AlHP1.</title>
        <authorList>
            <person name="Herzog R."/>
        </authorList>
    </citation>
    <scope>NUCLEOTIDE SEQUENCE [LARGE SCALE GENOMIC DNA]</scope>
    <source>
        <strain evidence="5 6">AlHP1</strain>
    </source>
</reference>
<feature type="compositionally biased region" description="Polar residues" evidence="3">
    <location>
        <begin position="293"/>
        <end position="302"/>
    </location>
</feature>
<dbReference type="Proteomes" id="UP001565368">
    <property type="component" value="Unassembled WGS sequence"/>
</dbReference>
<dbReference type="InterPro" id="IPR036873">
    <property type="entry name" value="Rhodanese-like_dom_sf"/>
</dbReference>
<keyword evidence="6" id="KW-1185">Reference proteome</keyword>
<evidence type="ECO:0000259" key="4">
    <source>
        <dbReference type="PROSITE" id="PS50206"/>
    </source>
</evidence>
<dbReference type="SMART" id="SM00450">
    <property type="entry name" value="RHOD"/>
    <property type="match status" value="2"/>
</dbReference>
<evidence type="ECO:0000313" key="5">
    <source>
        <dbReference type="EMBL" id="KAL1409359.1"/>
    </source>
</evidence>
<dbReference type="PANTHER" id="PTHR11364">
    <property type="entry name" value="THIOSULFATE SULFERTANSFERASE"/>
    <property type="match status" value="1"/>
</dbReference>
<dbReference type="RefSeq" id="XP_069209303.1">
    <property type="nucleotide sequence ID" value="XM_069351885.1"/>
</dbReference>
<protein>
    <recommendedName>
        <fullName evidence="4">Rhodanese domain-containing protein</fullName>
    </recommendedName>
</protein>
<evidence type="ECO:0000256" key="3">
    <source>
        <dbReference type="SAM" id="MobiDB-lite"/>
    </source>
</evidence>
<dbReference type="Gene3D" id="3.40.250.10">
    <property type="entry name" value="Rhodanese-like domain"/>
    <property type="match status" value="2"/>
</dbReference>
<evidence type="ECO:0000256" key="2">
    <source>
        <dbReference type="ARBA" id="ARBA00022737"/>
    </source>
</evidence>
<dbReference type="InterPro" id="IPR001763">
    <property type="entry name" value="Rhodanese-like_dom"/>
</dbReference>
<keyword evidence="2" id="KW-0677">Repeat</keyword>
<proteinExistence type="predicted"/>
<feature type="domain" description="Rhodanese" evidence="4">
    <location>
        <begin position="17"/>
        <end position="136"/>
    </location>
</feature>
<gene>
    <name evidence="5" type="ORF">Q8F55_003341</name>
</gene>
<name>A0ABR3Q3Q0_9TREE</name>
<dbReference type="GeneID" id="95984384"/>
<comment type="caution">
    <text evidence="5">The sequence shown here is derived from an EMBL/GenBank/DDBJ whole genome shotgun (WGS) entry which is preliminary data.</text>
</comment>
<dbReference type="PROSITE" id="PS50206">
    <property type="entry name" value="RHODANESE_3"/>
    <property type="match status" value="2"/>
</dbReference>
<dbReference type="EMBL" id="JBBXJM010000003">
    <property type="protein sequence ID" value="KAL1409359.1"/>
    <property type="molecule type" value="Genomic_DNA"/>
</dbReference>
<accession>A0ABR3Q3Q0</accession>
<dbReference type="CDD" id="cd01448">
    <property type="entry name" value="TST_Repeat_1"/>
    <property type="match status" value="1"/>
</dbReference>
<feature type="region of interest" description="Disordered" evidence="3">
    <location>
        <begin position="288"/>
        <end position="311"/>
    </location>
</feature>
<evidence type="ECO:0000256" key="1">
    <source>
        <dbReference type="ARBA" id="ARBA00022679"/>
    </source>
</evidence>
<dbReference type="InterPro" id="IPR045078">
    <property type="entry name" value="TST/MPST-like"/>
</dbReference>
<organism evidence="5 6">
    <name type="scientific">Vanrija albida</name>
    <dbReference type="NCBI Taxonomy" id="181172"/>
    <lineage>
        <taxon>Eukaryota</taxon>
        <taxon>Fungi</taxon>
        <taxon>Dikarya</taxon>
        <taxon>Basidiomycota</taxon>
        <taxon>Agaricomycotina</taxon>
        <taxon>Tremellomycetes</taxon>
        <taxon>Trichosporonales</taxon>
        <taxon>Trichosporonaceae</taxon>
        <taxon>Vanrija</taxon>
    </lineage>
</organism>